<dbReference type="InterPro" id="IPR036047">
    <property type="entry name" value="F-box-like_dom_sf"/>
</dbReference>
<dbReference type="GeneID" id="108807797"/>
<dbReference type="RefSeq" id="XP_018435543.2">
    <property type="nucleotide sequence ID" value="XM_018580041.2"/>
</dbReference>
<organism evidence="1 2">
    <name type="scientific">Raphanus sativus</name>
    <name type="common">Radish</name>
    <name type="synonym">Raphanus raphanistrum var. sativus</name>
    <dbReference type="NCBI Taxonomy" id="3726"/>
    <lineage>
        <taxon>Eukaryota</taxon>
        <taxon>Viridiplantae</taxon>
        <taxon>Streptophyta</taxon>
        <taxon>Embryophyta</taxon>
        <taxon>Tracheophyta</taxon>
        <taxon>Spermatophyta</taxon>
        <taxon>Magnoliopsida</taxon>
        <taxon>eudicotyledons</taxon>
        <taxon>Gunneridae</taxon>
        <taxon>Pentapetalae</taxon>
        <taxon>rosids</taxon>
        <taxon>malvids</taxon>
        <taxon>Brassicales</taxon>
        <taxon>Brassicaceae</taxon>
        <taxon>Brassiceae</taxon>
        <taxon>Raphanus</taxon>
    </lineage>
</organism>
<name>A0A6J0JIT0_RAPSA</name>
<dbReference type="SMART" id="SM00612">
    <property type="entry name" value="Kelch"/>
    <property type="match status" value="2"/>
</dbReference>
<dbReference type="InterPro" id="IPR015915">
    <property type="entry name" value="Kelch-typ_b-propeller"/>
</dbReference>
<dbReference type="PANTHER" id="PTHR24414:SF196">
    <property type="entry name" value="BNACNNG12250D PROTEIN"/>
    <property type="match status" value="1"/>
</dbReference>
<evidence type="ECO:0000313" key="2">
    <source>
        <dbReference type="RefSeq" id="XP_018435543.2"/>
    </source>
</evidence>
<evidence type="ECO:0000313" key="1">
    <source>
        <dbReference type="Proteomes" id="UP000504610"/>
    </source>
</evidence>
<protein>
    <submittedName>
        <fullName evidence="2">F-box/kelch-repeat protein At2g44030</fullName>
    </submittedName>
</protein>
<dbReference type="KEGG" id="rsz:108807797"/>
<dbReference type="Pfam" id="PF25210">
    <property type="entry name" value="Kelch_FKB95"/>
    <property type="match status" value="1"/>
</dbReference>
<accession>A0A6J0JIT0</accession>
<dbReference type="AlphaFoldDB" id="A0A6J0JIT0"/>
<dbReference type="PROSITE" id="PS50181">
    <property type="entry name" value="FBOX"/>
    <property type="match status" value="1"/>
</dbReference>
<sequence length="344" mass="39224">MTKNSSSSESPPSFLSLPHDIVFNTLARISRTNYPVLSLVSKSFRSLLSSPELEAARSLIGRPEKYLHVCLNLNNNKNNPNPRWFILSERKLIPTPSFPYRHLNSSCLVSTGSETYVIGGGLERSKRVFLIDCKTHQWRELPSMRLSRKEAVAEVMDGKIYVIGGCSSNYSKYNGEVYNPNTQTWEFATATKNDLLNRKSRYSSTRCFIPTDFSSSTKSSLSVLTDKQLWLVVQDGELRCCGSCWWTLVTGLEAISSNYLISVTNSGQDKRVLVWWKTNYAEKCETEIWCAQILIKIWGYKSIQGFIEWSENVFTYQGCHKSDDDDDDDDSEFLLHSAFVSHDY</sequence>
<dbReference type="SUPFAM" id="SSF81383">
    <property type="entry name" value="F-box domain"/>
    <property type="match status" value="1"/>
</dbReference>
<keyword evidence="1" id="KW-1185">Reference proteome</keyword>
<dbReference type="InterPro" id="IPR050354">
    <property type="entry name" value="F-box/kelch-repeat_ARATH"/>
</dbReference>
<dbReference type="InterPro" id="IPR001810">
    <property type="entry name" value="F-box_dom"/>
</dbReference>
<reference evidence="1" key="1">
    <citation type="journal article" date="2019" name="Database">
        <title>The radish genome database (RadishGD): an integrated information resource for radish genomics.</title>
        <authorList>
            <person name="Yu H.J."/>
            <person name="Baek S."/>
            <person name="Lee Y.J."/>
            <person name="Cho A."/>
            <person name="Mun J.H."/>
        </authorList>
    </citation>
    <scope>NUCLEOTIDE SEQUENCE [LARGE SCALE GENOMIC DNA]</scope>
    <source>
        <strain evidence="1">cv. WK10039</strain>
    </source>
</reference>
<dbReference type="SUPFAM" id="SSF117281">
    <property type="entry name" value="Kelch motif"/>
    <property type="match status" value="1"/>
</dbReference>
<dbReference type="OrthoDB" id="45365at2759"/>
<dbReference type="Pfam" id="PF00646">
    <property type="entry name" value="F-box"/>
    <property type="match status" value="1"/>
</dbReference>
<dbReference type="InterPro" id="IPR006652">
    <property type="entry name" value="Kelch_1"/>
</dbReference>
<proteinExistence type="predicted"/>
<dbReference type="Proteomes" id="UP000504610">
    <property type="component" value="Chromosome 7"/>
</dbReference>
<dbReference type="InterPro" id="IPR057499">
    <property type="entry name" value="Kelch_FKB95"/>
</dbReference>
<gene>
    <name evidence="2" type="primary">LOC108807797</name>
</gene>
<reference evidence="2" key="2">
    <citation type="submission" date="2025-08" db="UniProtKB">
        <authorList>
            <consortium name="RefSeq"/>
        </authorList>
    </citation>
    <scope>IDENTIFICATION</scope>
    <source>
        <tissue evidence="2">Leaf</tissue>
    </source>
</reference>
<dbReference type="PANTHER" id="PTHR24414">
    <property type="entry name" value="F-BOX/KELCH-REPEAT PROTEIN SKIP4"/>
    <property type="match status" value="1"/>
</dbReference>
<dbReference type="Gene3D" id="2.120.10.80">
    <property type="entry name" value="Kelch-type beta propeller"/>
    <property type="match status" value="1"/>
</dbReference>
<dbReference type="CDD" id="cd22152">
    <property type="entry name" value="F-box_AtAFR-like"/>
    <property type="match status" value="1"/>
</dbReference>